<reference evidence="2 3" key="1">
    <citation type="submission" date="2023-07" db="EMBL/GenBank/DDBJ databases">
        <title>Genomic Encyclopedia of Type Strains, Phase IV (KMG-IV): sequencing the most valuable type-strain genomes for metagenomic binning, comparative biology and taxonomic classification.</title>
        <authorList>
            <person name="Goeker M."/>
        </authorList>
    </citation>
    <scope>NUCLEOTIDE SEQUENCE [LARGE SCALE GENOMIC DNA]</scope>
    <source>
        <strain evidence="2 3">DSM 4006</strain>
    </source>
</reference>
<dbReference type="Pfam" id="PF02021">
    <property type="entry name" value="UPF0102"/>
    <property type="match status" value="1"/>
</dbReference>
<name>A0ABT9XJW3_9BACL</name>
<dbReference type="PANTHER" id="PTHR34039:SF1">
    <property type="entry name" value="UPF0102 PROTEIN YRAN"/>
    <property type="match status" value="1"/>
</dbReference>
<evidence type="ECO:0000313" key="2">
    <source>
        <dbReference type="EMBL" id="MDQ0190575.1"/>
    </source>
</evidence>
<organism evidence="2 3">
    <name type="scientific">Alicyclobacillus cycloheptanicus</name>
    <dbReference type="NCBI Taxonomy" id="1457"/>
    <lineage>
        <taxon>Bacteria</taxon>
        <taxon>Bacillati</taxon>
        <taxon>Bacillota</taxon>
        <taxon>Bacilli</taxon>
        <taxon>Bacillales</taxon>
        <taxon>Alicyclobacillaceae</taxon>
        <taxon>Alicyclobacillus</taxon>
    </lineage>
</organism>
<gene>
    <name evidence="2" type="ORF">J2S03_002442</name>
</gene>
<dbReference type="RefSeq" id="WP_274456143.1">
    <property type="nucleotide sequence ID" value="NZ_CP067097.1"/>
</dbReference>
<dbReference type="Gene3D" id="3.40.1350.10">
    <property type="match status" value="1"/>
</dbReference>
<keyword evidence="3" id="KW-1185">Reference proteome</keyword>
<dbReference type="InterPro" id="IPR011856">
    <property type="entry name" value="tRNA_endonuc-like_dom_sf"/>
</dbReference>
<accession>A0ABT9XJW3</accession>
<comment type="similarity">
    <text evidence="1">Belongs to the UPF0102 family.</text>
</comment>
<evidence type="ECO:0000256" key="1">
    <source>
        <dbReference type="ARBA" id="ARBA00006738"/>
    </source>
</evidence>
<dbReference type="InterPro" id="IPR011335">
    <property type="entry name" value="Restrct_endonuc-II-like"/>
</dbReference>
<proteinExistence type="inferred from homology"/>
<dbReference type="Proteomes" id="UP001232973">
    <property type="component" value="Unassembled WGS sequence"/>
</dbReference>
<dbReference type="GO" id="GO:0004519">
    <property type="term" value="F:endonuclease activity"/>
    <property type="evidence" value="ECO:0007669"/>
    <property type="project" value="UniProtKB-KW"/>
</dbReference>
<comment type="caution">
    <text evidence="2">The sequence shown here is derived from an EMBL/GenBank/DDBJ whole genome shotgun (WGS) entry which is preliminary data.</text>
</comment>
<dbReference type="InterPro" id="IPR003509">
    <property type="entry name" value="UPF0102_YraN-like"/>
</dbReference>
<keyword evidence="2" id="KW-0255">Endonuclease</keyword>
<sequence length="116" mass="12810">MAETFAAQYLSRTLGWSVTCRNWRCRAGELDIVALDGAQLVVVEVRSRSSQTHGTAAESVATGKLRQVRRLVPLLLAQIRPQQPDTSVRVDVIAIELRGDQVAGLEHFRNALDAWA</sequence>
<evidence type="ECO:0000313" key="3">
    <source>
        <dbReference type="Proteomes" id="UP001232973"/>
    </source>
</evidence>
<protein>
    <submittedName>
        <fullName evidence="2">Endonuclease</fullName>
    </submittedName>
</protein>
<dbReference type="SUPFAM" id="SSF52980">
    <property type="entry name" value="Restriction endonuclease-like"/>
    <property type="match status" value="1"/>
</dbReference>
<keyword evidence="2" id="KW-0540">Nuclease</keyword>
<dbReference type="EMBL" id="JAUSTP010000020">
    <property type="protein sequence ID" value="MDQ0190575.1"/>
    <property type="molecule type" value="Genomic_DNA"/>
</dbReference>
<keyword evidence="2" id="KW-0378">Hydrolase</keyword>
<dbReference type="PANTHER" id="PTHR34039">
    <property type="entry name" value="UPF0102 PROTEIN YRAN"/>
    <property type="match status" value="1"/>
</dbReference>